<evidence type="ECO:0000313" key="1">
    <source>
        <dbReference type="EMBL" id="KAJ8647289.1"/>
    </source>
</evidence>
<proteinExistence type="predicted"/>
<keyword evidence="2" id="KW-1185">Reference proteome</keyword>
<organism evidence="1 2">
    <name type="scientific">Persea americana</name>
    <name type="common">Avocado</name>
    <dbReference type="NCBI Taxonomy" id="3435"/>
    <lineage>
        <taxon>Eukaryota</taxon>
        <taxon>Viridiplantae</taxon>
        <taxon>Streptophyta</taxon>
        <taxon>Embryophyta</taxon>
        <taxon>Tracheophyta</taxon>
        <taxon>Spermatophyta</taxon>
        <taxon>Magnoliopsida</taxon>
        <taxon>Magnoliidae</taxon>
        <taxon>Laurales</taxon>
        <taxon>Lauraceae</taxon>
        <taxon>Persea</taxon>
    </lineage>
</organism>
<sequence length="75" mass="8367">MDASKPLTALGFMTPEILMLMLSLLQRVKPTPSCPLPTSSNGRPGFALIVRRRLRHVLQFNVGLPYEYDPLSPES</sequence>
<comment type="caution">
    <text evidence="1">The sequence shown here is derived from an EMBL/GenBank/DDBJ whole genome shotgun (WGS) entry which is preliminary data.</text>
</comment>
<dbReference type="EMBL" id="CM056809">
    <property type="protein sequence ID" value="KAJ8647289.1"/>
    <property type="molecule type" value="Genomic_DNA"/>
</dbReference>
<accession>A0ACC2MNI6</accession>
<gene>
    <name evidence="1" type="ORF">MRB53_000312</name>
</gene>
<evidence type="ECO:0000313" key="2">
    <source>
        <dbReference type="Proteomes" id="UP001234297"/>
    </source>
</evidence>
<reference evidence="1 2" key="1">
    <citation type="journal article" date="2022" name="Hortic Res">
        <title>A haplotype resolved chromosomal level avocado genome allows analysis of novel avocado genes.</title>
        <authorList>
            <person name="Nath O."/>
            <person name="Fletcher S.J."/>
            <person name="Hayward A."/>
            <person name="Shaw L.M."/>
            <person name="Masouleh A.K."/>
            <person name="Furtado A."/>
            <person name="Henry R.J."/>
            <person name="Mitter N."/>
        </authorList>
    </citation>
    <scope>NUCLEOTIDE SEQUENCE [LARGE SCALE GENOMIC DNA]</scope>
    <source>
        <strain evidence="2">cv. Hass</strain>
    </source>
</reference>
<name>A0ACC2MNI6_PERAE</name>
<protein>
    <submittedName>
        <fullName evidence="1">Uncharacterized protein</fullName>
    </submittedName>
</protein>
<dbReference type="Proteomes" id="UP001234297">
    <property type="component" value="Chromosome 1"/>
</dbReference>